<accession>A0A2P2MYM4</accession>
<protein>
    <submittedName>
        <fullName evidence="1">Uncharacterized protein</fullName>
    </submittedName>
</protein>
<reference evidence="1" key="1">
    <citation type="submission" date="2018-02" db="EMBL/GenBank/DDBJ databases">
        <title>Rhizophora mucronata_Transcriptome.</title>
        <authorList>
            <person name="Meera S.P."/>
            <person name="Sreeshan A."/>
            <person name="Augustine A."/>
        </authorList>
    </citation>
    <scope>NUCLEOTIDE SEQUENCE</scope>
    <source>
        <tissue evidence="1">Leaf</tissue>
    </source>
</reference>
<evidence type="ECO:0000313" key="1">
    <source>
        <dbReference type="EMBL" id="MBX35318.1"/>
    </source>
</evidence>
<sequence>MSGFPEALETGNFSPYVGKLAMIFRCFLKAPDEAFLGCISSTSGCMTRTDVFLFLRRSLQINMFLNIRYNF</sequence>
<proteinExistence type="predicted"/>
<name>A0A2P2MYM4_RHIMU</name>
<dbReference type="EMBL" id="GGEC01054834">
    <property type="protein sequence ID" value="MBX35318.1"/>
    <property type="molecule type" value="Transcribed_RNA"/>
</dbReference>
<organism evidence="1">
    <name type="scientific">Rhizophora mucronata</name>
    <name type="common">Asiatic mangrove</name>
    <dbReference type="NCBI Taxonomy" id="61149"/>
    <lineage>
        <taxon>Eukaryota</taxon>
        <taxon>Viridiplantae</taxon>
        <taxon>Streptophyta</taxon>
        <taxon>Embryophyta</taxon>
        <taxon>Tracheophyta</taxon>
        <taxon>Spermatophyta</taxon>
        <taxon>Magnoliopsida</taxon>
        <taxon>eudicotyledons</taxon>
        <taxon>Gunneridae</taxon>
        <taxon>Pentapetalae</taxon>
        <taxon>rosids</taxon>
        <taxon>fabids</taxon>
        <taxon>Malpighiales</taxon>
        <taxon>Rhizophoraceae</taxon>
        <taxon>Rhizophora</taxon>
    </lineage>
</organism>
<dbReference type="AlphaFoldDB" id="A0A2P2MYM4"/>